<evidence type="ECO:0000259" key="1">
    <source>
        <dbReference type="PROSITE" id="PS51708"/>
    </source>
</evidence>
<dbReference type="InterPro" id="IPR038186">
    <property type="entry name" value="CHAD_dom_sf"/>
</dbReference>
<protein>
    <submittedName>
        <fullName evidence="2">CHAD domain protein</fullName>
    </submittedName>
</protein>
<dbReference type="SMART" id="SM00880">
    <property type="entry name" value="CHAD"/>
    <property type="match status" value="1"/>
</dbReference>
<dbReference type="InterPro" id="IPR007899">
    <property type="entry name" value="CHAD_dom"/>
</dbReference>
<dbReference type="PROSITE" id="PS51708">
    <property type="entry name" value="CHAD"/>
    <property type="match status" value="1"/>
</dbReference>
<dbReference type="PANTHER" id="PTHR39339">
    <property type="entry name" value="SLR1444 PROTEIN"/>
    <property type="match status" value="1"/>
</dbReference>
<organism evidence="2 3">
    <name type="scientific">Aeoliella mucimassa</name>
    <dbReference type="NCBI Taxonomy" id="2527972"/>
    <lineage>
        <taxon>Bacteria</taxon>
        <taxon>Pseudomonadati</taxon>
        <taxon>Planctomycetota</taxon>
        <taxon>Planctomycetia</taxon>
        <taxon>Pirellulales</taxon>
        <taxon>Lacipirellulaceae</taxon>
        <taxon>Aeoliella</taxon>
    </lineage>
</organism>
<dbReference type="Gene3D" id="1.40.20.10">
    <property type="entry name" value="CHAD domain"/>
    <property type="match status" value="1"/>
</dbReference>
<dbReference type="PANTHER" id="PTHR39339:SF1">
    <property type="entry name" value="CHAD DOMAIN-CONTAINING PROTEIN"/>
    <property type="match status" value="1"/>
</dbReference>
<gene>
    <name evidence="2" type="ORF">Pan181_32890</name>
</gene>
<name>A0A518AQT9_9BACT</name>
<evidence type="ECO:0000313" key="2">
    <source>
        <dbReference type="EMBL" id="QDU57075.1"/>
    </source>
</evidence>
<accession>A0A518AQT9</accession>
<keyword evidence="3" id="KW-1185">Reference proteome</keyword>
<dbReference type="OrthoDB" id="250924at2"/>
<evidence type="ECO:0000313" key="3">
    <source>
        <dbReference type="Proteomes" id="UP000315750"/>
    </source>
</evidence>
<dbReference type="RefSeq" id="WP_145247991.1">
    <property type="nucleotide sequence ID" value="NZ_CP036278.1"/>
</dbReference>
<dbReference type="KEGG" id="amuc:Pan181_32890"/>
<sequence length="307" mass="34817">MAKFAKWVTDAAPDSPMSDVVRVALEVRLAAVQHHLPRAAFLSDENVEYVHAARVATRRASAALAMYRAFLPDKPRKRLRASLKEMRNSMGEARDLDVYLERFTEVDEPGVGAFAGQLEQQRIAAQRSVVGCALGLLTGDRLTRQCRRVVKASKRYAAKRLRKQSFGEWATGQLQQAWVPFAAAVPSDDPVATELHDFRIATKHFRYTLELLRGGLPETHRRLACQQIKSLQAQLGEIQDHAVAADKLALWAAQARKKRVRKLLARYQQEELEQYRGKSEAFVHWWRRDRIDELQAAVDAVTHEQAS</sequence>
<dbReference type="EMBL" id="CP036278">
    <property type="protein sequence ID" value="QDU57075.1"/>
    <property type="molecule type" value="Genomic_DNA"/>
</dbReference>
<feature type="domain" description="CHAD" evidence="1">
    <location>
        <begin position="14"/>
        <end position="291"/>
    </location>
</feature>
<dbReference type="Pfam" id="PF05235">
    <property type="entry name" value="CHAD"/>
    <property type="match status" value="1"/>
</dbReference>
<reference evidence="2 3" key="1">
    <citation type="submission" date="2019-02" db="EMBL/GenBank/DDBJ databases">
        <title>Deep-cultivation of Planctomycetes and their phenomic and genomic characterization uncovers novel biology.</title>
        <authorList>
            <person name="Wiegand S."/>
            <person name="Jogler M."/>
            <person name="Boedeker C."/>
            <person name="Pinto D."/>
            <person name="Vollmers J."/>
            <person name="Rivas-Marin E."/>
            <person name="Kohn T."/>
            <person name="Peeters S.H."/>
            <person name="Heuer A."/>
            <person name="Rast P."/>
            <person name="Oberbeckmann S."/>
            <person name="Bunk B."/>
            <person name="Jeske O."/>
            <person name="Meyerdierks A."/>
            <person name="Storesund J.E."/>
            <person name="Kallscheuer N."/>
            <person name="Luecker S."/>
            <person name="Lage O.M."/>
            <person name="Pohl T."/>
            <person name="Merkel B.J."/>
            <person name="Hornburger P."/>
            <person name="Mueller R.-W."/>
            <person name="Bruemmer F."/>
            <person name="Labrenz M."/>
            <person name="Spormann A.M."/>
            <person name="Op den Camp H."/>
            <person name="Overmann J."/>
            <person name="Amann R."/>
            <person name="Jetten M.S.M."/>
            <person name="Mascher T."/>
            <person name="Medema M.H."/>
            <person name="Devos D.P."/>
            <person name="Kaster A.-K."/>
            <person name="Ovreas L."/>
            <person name="Rohde M."/>
            <person name="Galperin M.Y."/>
            <person name="Jogler C."/>
        </authorList>
    </citation>
    <scope>NUCLEOTIDE SEQUENCE [LARGE SCALE GENOMIC DNA]</scope>
    <source>
        <strain evidence="2 3">Pan181</strain>
    </source>
</reference>
<dbReference type="AlphaFoldDB" id="A0A518AQT9"/>
<proteinExistence type="predicted"/>
<dbReference type="Proteomes" id="UP000315750">
    <property type="component" value="Chromosome"/>
</dbReference>